<evidence type="ECO:0000313" key="17">
    <source>
        <dbReference type="Proteomes" id="UP000562929"/>
    </source>
</evidence>
<feature type="binding site" evidence="12">
    <location>
        <position position="246"/>
    </location>
    <ligand>
        <name>Ca(2+)</name>
        <dbReference type="ChEBI" id="CHEBI:29108"/>
    </ligand>
</feature>
<dbReference type="Pfam" id="PF01557">
    <property type="entry name" value="FAA_hydrolase"/>
    <property type="match status" value="1"/>
</dbReference>
<name>A0A8H4VGC5_9HYPO</name>
<feature type="domain" description="Fumarylacetoacetase N-terminal" evidence="15">
    <location>
        <begin position="16"/>
        <end position="128"/>
    </location>
</feature>
<dbReference type="GO" id="GO:0006572">
    <property type="term" value="P:L-tyrosine catabolic process"/>
    <property type="evidence" value="ECO:0007669"/>
    <property type="project" value="UniProtKB-UniRule"/>
</dbReference>
<dbReference type="NCBIfam" id="TIGR01266">
    <property type="entry name" value="fum_ac_acetase"/>
    <property type="match status" value="1"/>
</dbReference>
<feature type="binding site" evidence="12">
    <location>
        <position position="266"/>
    </location>
    <ligand>
        <name>Mg(2+)</name>
        <dbReference type="ChEBI" id="CHEBI:18420"/>
    </ligand>
</feature>
<evidence type="ECO:0000313" key="16">
    <source>
        <dbReference type="EMBL" id="KAF4595047.1"/>
    </source>
</evidence>
<feature type="domain" description="Fumarylacetoacetase-like C-terminal" evidence="14">
    <location>
        <begin position="135"/>
        <end position="407"/>
    </location>
</feature>
<dbReference type="EC" id="3.7.1.2" evidence="3 13"/>
<dbReference type="GO" id="GO:0046872">
    <property type="term" value="F:metal ion binding"/>
    <property type="evidence" value="ECO:0007669"/>
    <property type="project" value="UniProtKB-UniRule"/>
</dbReference>
<keyword evidence="17" id="KW-1185">Reference proteome</keyword>
<organism evidence="16 17">
    <name type="scientific">Ophiocordyceps camponoti-floridani</name>
    <dbReference type="NCBI Taxonomy" id="2030778"/>
    <lineage>
        <taxon>Eukaryota</taxon>
        <taxon>Fungi</taxon>
        <taxon>Dikarya</taxon>
        <taxon>Ascomycota</taxon>
        <taxon>Pezizomycotina</taxon>
        <taxon>Sordariomycetes</taxon>
        <taxon>Hypocreomycetidae</taxon>
        <taxon>Hypocreales</taxon>
        <taxon>Ophiocordycipitaceae</taxon>
        <taxon>Ophiocordyceps</taxon>
    </lineage>
</organism>
<feature type="binding site" evidence="12">
    <location>
        <position position="212"/>
    </location>
    <ligand>
        <name>Ca(2+)</name>
        <dbReference type="ChEBI" id="CHEBI:29108"/>
    </ligand>
</feature>
<evidence type="ECO:0000259" key="14">
    <source>
        <dbReference type="Pfam" id="PF01557"/>
    </source>
</evidence>
<dbReference type="GO" id="GO:1902000">
    <property type="term" value="P:homogentisate catabolic process"/>
    <property type="evidence" value="ECO:0007669"/>
    <property type="project" value="TreeGrafter"/>
</dbReference>
<feature type="binding site" evidence="12">
    <location>
        <position position="270"/>
    </location>
    <ligand>
        <name>Mg(2+)</name>
        <dbReference type="ChEBI" id="CHEBI:18420"/>
    </ligand>
</feature>
<dbReference type="InterPro" id="IPR036462">
    <property type="entry name" value="Fumarylacetoacetase_N_sf"/>
</dbReference>
<evidence type="ECO:0000256" key="5">
    <source>
        <dbReference type="ARBA" id="ARBA00022801"/>
    </source>
</evidence>
<evidence type="ECO:0000256" key="11">
    <source>
        <dbReference type="PIRSR" id="PIRSR605959-2"/>
    </source>
</evidence>
<dbReference type="Pfam" id="PF09298">
    <property type="entry name" value="FAA_hydrolase_N"/>
    <property type="match status" value="1"/>
</dbReference>
<feature type="active site" description="Proton acceptor" evidence="10">
    <location>
        <position position="143"/>
    </location>
</feature>
<comment type="catalytic activity">
    <reaction evidence="13">
        <text>4-fumarylacetoacetate + H2O = acetoacetate + fumarate + H(+)</text>
        <dbReference type="Rhea" id="RHEA:10244"/>
        <dbReference type="ChEBI" id="CHEBI:13705"/>
        <dbReference type="ChEBI" id="CHEBI:15377"/>
        <dbReference type="ChEBI" id="CHEBI:15378"/>
        <dbReference type="ChEBI" id="CHEBI:18034"/>
        <dbReference type="ChEBI" id="CHEBI:29806"/>
        <dbReference type="EC" id="3.7.1.2"/>
    </reaction>
</comment>
<protein>
    <recommendedName>
        <fullName evidence="3 13">Fumarylacetoacetase</fullName>
        <ecNumber evidence="3 13">3.7.1.2</ecNumber>
    </recommendedName>
    <alternativeName>
        <fullName evidence="13">Fumarylacetoacetate hydrolase</fullName>
    </alternativeName>
</protein>
<dbReference type="InterPro" id="IPR015377">
    <property type="entry name" value="Fumarylacetoacetase_N"/>
</dbReference>
<feature type="binding site" evidence="11">
    <location>
        <position position="363"/>
    </location>
    <ligand>
        <name>substrate</name>
    </ligand>
</feature>
<feature type="binding site" evidence="12">
    <location>
        <position position="246"/>
    </location>
    <ligand>
        <name>Mg(2+)</name>
        <dbReference type="ChEBI" id="CHEBI:18420"/>
    </ligand>
</feature>
<dbReference type="AlphaFoldDB" id="A0A8H4VGC5"/>
<comment type="cofactor">
    <cofactor evidence="13">
        <name>Mg(2+)</name>
        <dbReference type="ChEBI" id="CHEBI:18420"/>
    </cofactor>
    <cofactor evidence="13">
        <name>Ca(2+)</name>
        <dbReference type="ChEBI" id="CHEBI:29108"/>
    </cofactor>
</comment>
<keyword evidence="4 12" id="KW-0479">Metal-binding</keyword>
<feature type="binding site" evidence="11">
    <location>
        <position position="257"/>
    </location>
    <ligand>
        <name>substrate</name>
    </ligand>
</feature>
<dbReference type="GO" id="GO:0004334">
    <property type="term" value="F:fumarylacetoacetase activity"/>
    <property type="evidence" value="ECO:0007669"/>
    <property type="project" value="UniProtKB-UniRule"/>
</dbReference>
<dbReference type="GO" id="GO:0006559">
    <property type="term" value="P:L-phenylalanine catabolic process"/>
    <property type="evidence" value="ECO:0007669"/>
    <property type="project" value="UniProtKB-UniRule"/>
</dbReference>
<dbReference type="SUPFAM" id="SSF56529">
    <property type="entry name" value="FAH"/>
    <property type="match status" value="1"/>
</dbReference>
<dbReference type="InterPro" id="IPR036663">
    <property type="entry name" value="Fumarylacetoacetase_C_sf"/>
</dbReference>
<dbReference type="InterPro" id="IPR011234">
    <property type="entry name" value="Fumarylacetoacetase-like_C"/>
</dbReference>
<dbReference type="FunFam" id="3.90.850.10:FF:000009">
    <property type="entry name" value="Fumarylacetoacetase"/>
    <property type="match status" value="1"/>
</dbReference>
<evidence type="ECO:0000256" key="4">
    <source>
        <dbReference type="ARBA" id="ARBA00022723"/>
    </source>
</evidence>
<keyword evidence="9 13" id="KW-0585">Phenylalanine catabolism</keyword>
<sequence length="432" mass="46720">MTSWLPIPKDSHFSLANLPFGIISTDPDPNPRPAIAVGLHALDLRAFTAADGFSAAASPDVREKASSVFAAPTLNDFAALGRRFHRETRSYLRAVLASDTPHAALLRDNESLRKSALLPLHQVKNHLPMTIGDYTDFYAGKNHAFNVGSLFRGPAAALQPNYLHLPVAYHGRASSVVVSGTPVRRPWGQVLREPAAEPKVPALAQSQRLDLELEMGMFICRANQLGCPVPIDEADDYIFGYVLVNDWSARDLQAWEYIPLGPFTAKNLATSISPWVVLADALADAKGPGIANDTPLLPYLQEKTRDQVLQVELEVDLTTAQGDTTTISRTNSRFLLWSWPQMIAHHTISGCNLRPGDLFGSGTISGQDPASTGCLLERTGGGKTAMRLGGGGERRFLLDGDTIVIRGWAGKEGELVGFGQVSGKILPAEPLF</sequence>
<dbReference type="EMBL" id="JAACLJ010000001">
    <property type="protein sequence ID" value="KAF4595047.1"/>
    <property type="molecule type" value="Genomic_DNA"/>
</dbReference>
<feature type="binding site" evidence="11">
    <location>
        <position position="152"/>
    </location>
    <ligand>
        <name>substrate</name>
    </ligand>
</feature>
<gene>
    <name evidence="16" type="ORF">GQ602_000660</name>
</gene>
<evidence type="ECO:0000256" key="6">
    <source>
        <dbReference type="ARBA" id="ARBA00022837"/>
    </source>
</evidence>
<dbReference type="PANTHER" id="PTHR43069">
    <property type="entry name" value="FUMARYLACETOACETASE"/>
    <property type="match status" value="1"/>
</dbReference>
<proteinExistence type="inferred from homology"/>
<dbReference type="InterPro" id="IPR005959">
    <property type="entry name" value="Fumarylacetoacetase"/>
</dbReference>
<feature type="binding site" evidence="12">
    <location>
        <position position="136"/>
    </location>
    <ligand>
        <name>Ca(2+)</name>
        <dbReference type="ChEBI" id="CHEBI:29108"/>
    </ligand>
</feature>
<evidence type="ECO:0000256" key="8">
    <source>
        <dbReference type="ARBA" id="ARBA00022878"/>
    </source>
</evidence>
<evidence type="ECO:0000256" key="2">
    <source>
        <dbReference type="ARBA" id="ARBA00010211"/>
    </source>
</evidence>
<reference evidence="16 17" key="1">
    <citation type="journal article" date="2020" name="G3 (Bethesda)">
        <title>Genetic Underpinnings of Host Manipulation by Ophiocordyceps as Revealed by Comparative Transcriptomics.</title>
        <authorList>
            <person name="Will I."/>
            <person name="Das B."/>
            <person name="Trinh T."/>
            <person name="Brachmann A."/>
            <person name="Ohm R.A."/>
            <person name="de Bekker C."/>
        </authorList>
    </citation>
    <scope>NUCLEOTIDE SEQUENCE [LARGE SCALE GENOMIC DNA]</scope>
    <source>
        <strain evidence="16 17">EC05</strain>
    </source>
</reference>
<dbReference type="Gene3D" id="3.90.850.10">
    <property type="entry name" value="Fumarylacetoacetase-like, C-terminal domain"/>
    <property type="match status" value="1"/>
</dbReference>
<evidence type="ECO:0000256" key="13">
    <source>
        <dbReference type="RuleBase" id="RU366008"/>
    </source>
</evidence>
<comment type="similarity">
    <text evidence="2 13">Belongs to the FAH family.</text>
</comment>
<dbReference type="UniPathway" id="UPA00139">
    <property type="reaction ID" value="UER00341"/>
</dbReference>
<dbReference type="Proteomes" id="UP000562929">
    <property type="component" value="Unassembled WGS sequence"/>
</dbReference>
<evidence type="ECO:0000256" key="1">
    <source>
        <dbReference type="ARBA" id="ARBA00004782"/>
    </source>
</evidence>
<keyword evidence="5 13" id="KW-0378">Hydrolase</keyword>
<dbReference type="PANTHER" id="PTHR43069:SF2">
    <property type="entry name" value="FUMARYLACETOACETASE"/>
    <property type="match status" value="1"/>
</dbReference>
<accession>A0A8H4VGC5</accession>
<evidence type="ECO:0000256" key="3">
    <source>
        <dbReference type="ARBA" id="ARBA00012094"/>
    </source>
</evidence>
<evidence type="ECO:0000259" key="15">
    <source>
        <dbReference type="Pfam" id="PF09298"/>
    </source>
</evidence>
<evidence type="ECO:0000256" key="10">
    <source>
        <dbReference type="PIRSR" id="PIRSR605959-1"/>
    </source>
</evidence>
<evidence type="ECO:0000256" key="7">
    <source>
        <dbReference type="ARBA" id="ARBA00022842"/>
    </source>
</evidence>
<dbReference type="SUPFAM" id="SSF63433">
    <property type="entry name" value="Fumarylacetoacetate hydrolase, FAH, N-terminal domain"/>
    <property type="match status" value="1"/>
</dbReference>
<evidence type="ECO:0000256" key="12">
    <source>
        <dbReference type="PIRSR" id="PIRSR605959-3"/>
    </source>
</evidence>
<comment type="pathway">
    <text evidence="1 13">Amino-acid degradation; L-phenylalanine degradation; acetoacetate and fumarate from L-phenylalanine: step 6/6.</text>
</comment>
<keyword evidence="7 12" id="KW-0460">Magnesium</keyword>
<feature type="binding site" evidence="12">
    <location>
        <position position="214"/>
    </location>
    <ligand>
        <name>Ca(2+)</name>
        <dbReference type="ChEBI" id="CHEBI:29108"/>
    </ligand>
</feature>
<feature type="binding site" evidence="11">
    <location>
        <position position="253"/>
    </location>
    <ligand>
        <name>substrate</name>
    </ligand>
</feature>
<keyword evidence="6 12" id="KW-0106">Calcium</keyword>
<keyword evidence="8 13" id="KW-0828">Tyrosine catabolism</keyword>
<dbReference type="Gene3D" id="2.30.30.230">
    <property type="entry name" value="Fumarylacetoacetase, N-terminal domain"/>
    <property type="match status" value="1"/>
</dbReference>
<evidence type="ECO:0000256" key="9">
    <source>
        <dbReference type="ARBA" id="ARBA00023232"/>
    </source>
</evidence>
<dbReference type="OrthoDB" id="9971669at2759"/>
<comment type="caution">
    <text evidence="16">The sequence shown here is derived from an EMBL/GenBank/DDBJ whole genome shotgun (WGS) entry which is preliminary data.</text>
</comment>
<feature type="binding site" evidence="11">
    <location>
        <position position="138"/>
    </location>
    <ligand>
        <name>substrate</name>
    </ligand>
</feature>